<comment type="caution">
    <text evidence="1">The sequence shown here is derived from an EMBL/GenBank/DDBJ whole genome shotgun (WGS) entry which is preliminary data.</text>
</comment>
<reference evidence="1" key="1">
    <citation type="journal article" date="2020" name="mSystems">
        <title>Genome- and Community-Level Interaction Insights into Carbon Utilization and Element Cycling Functions of Hydrothermarchaeota in Hydrothermal Sediment.</title>
        <authorList>
            <person name="Zhou Z."/>
            <person name="Liu Y."/>
            <person name="Xu W."/>
            <person name="Pan J."/>
            <person name="Luo Z.H."/>
            <person name="Li M."/>
        </authorList>
    </citation>
    <scope>NUCLEOTIDE SEQUENCE [LARGE SCALE GENOMIC DNA]</scope>
    <source>
        <strain evidence="1">HyVt-94</strain>
    </source>
</reference>
<proteinExistence type="predicted"/>
<feature type="non-terminal residue" evidence="1">
    <location>
        <position position="1"/>
    </location>
</feature>
<protein>
    <submittedName>
        <fullName evidence="1">DUF3795 domain-containing protein</fullName>
    </submittedName>
</protein>
<name>A0A7C5M4T8_UNCW3</name>
<organism evidence="1">
    <name type="scientific">candidate division WOR-3 bacterium</name>
    <dbReference type="NCBI Taxonomy" id="2052148"/>
    <lineage>
        <taxon>Bacteria</taxon>
        <taxon>Bacteria division WOR-3</taxon>
    </lineage>
</organism>
<sequence>DNLEIAEAIADWFKRERSVEVNIEDIHCEGCKGDRSKHWSPDCPILKCCVDEKGLQFCSQCEDFPCKMLIEWAKGGERYREAIERLKRMKEGT</sequence>
<dbReference type="Proteomes" id="UP000886014">
    <property type="component" value="Unassembled WGS sequence"/>
</dbReference>
<accession>A0A7C5M4T8</accession>
<dbReference type="Pfam" id="PF12675">
    <property type="entry name" value="DUF3795"/>
    <property type="match status" value="1"/>
</dbReference>
<dbReference type="EMBL" id="DRTV01000209">
    <property type="protein sequence ID" value="HHF58372.1"/>
    <property type="molecule type" value="Genomic_DNA"/>
</dbReference>
<gene>
    <name evidence="1" type="ORF">ENL41_02995</name>
</gene>
<dbReference type="AlphaFoldDB" id="A0A7C5M4T8"/>
<dbReference type="InterPro" id="IPR024227">
    <property type="entry name" value="DUF3795"/>
</dbReference>
<evidence type="ECO:0000313" key="1">
    <source>
        <dbReference type="EMBL" id="HHF58372.1"/>
    </source>
</evidence>